<dbReference type="AlphaFoldDB" id="A0A379CFZ8"/>
<proteinExistence type="predicted"/>
<sequence>MANEYWIKREREKLKGHLNDVDKTEKILASNLKKASRDIEDEIYKIYSRYSIDNKISYTEANKLLTGDRYKAWRMDLVDYVKEIEETNNDELLLELNTLSAKSRITRLEENLYQIQKILDKDYNFKHKEVKALLESGVKNSFTQTAYTIDTLNGFHTAFNFISKEEIENIINLPWSGKNYSKRLWNNRTRLKEKVQEQIVQACIQGKDLRKCIRELSATMDTSIEVTKRLINTEHAYACAQGDLKMYQEFDIDSYEYIATLDTRTSNICRHLDGRIFKLSEATPGVNFPPMHPHCRSTTVPADLENLGDETRIAKDSKGNYIYLKADTSYKDYRKALETGSWNNVMHGTKINTEVKKSVVNTHKKMYNIVNNKSLNDSGLSKEIEAQNIKYIKPKRYIFKPTESKIISNLGGGDLTKGSCSSVAFAYIGNKGGLNVRDFRGGDSQRYFSVIYNIRKIANLTGVKSYVVKESNDFKAVSKLLQNMAIDKEYYLATGRHAAIIRKTTDDVQYLELQSVENNGFKPLNNDVLRKRFGCRRSHTMKYIGKYEVENILIDVDSLKGNSEFKQILGYINTNEAKQLKGVGGSVK</sequence>
<accession>A0A379CFZ8</accession>
<feature type="domain" description="Phage head morphogenesis" evidence="1">
    <location>
        <begin position="194"/>
        <end position="299"/>
    </location>
</feature>
<dbReference type="EMBL" id="UGTB01000004">
    <property type="protein sequence ID" value="SUB61029.1"/>
    <property type="molecule type" value="Genomic_DNA"/>
</dbReference>
<dbReference type="Proteomes" id="UP000255101">
    <property type="component" value="Unassembled WGS sequence"/>
</dbReference>
<keyword evidence="2" id="KW-0328">Glycosyltransferase</keyword>
<dbReference type="Pfam" id="PF04233">
    <property type="entry name" value="Phage_Mu_F"/>
    <property type="match status" value="1"/>
</dbReference>
<protein>
    <submittedName>
        <fullName evidence="2">NAD(+)--arginine ADP-ribosyltransferase EFV</fullName>
        <ecNumber evidence="2">2.4.2.31</ecNumber>
    </submittedName>
</protein>
<dbReference type="NCBIfam" id="TIGR01641">
    <property type="entry name" value="phageSPP1_gp7"/>
    <property type="match status" value="1"/>
</dbReference>
<organism evidence="2 3">
    <name type="scientific">Peptostreptococcus anaerobius</name>
    <dbReference type="NCBI Taxonomy" id="1261"/>
    <lineage>
        <taxon>Bacteria</taxon>
        <taxon>Bacillati</taxon>
        <taxon>Bacillota</taxon>
        <taxon>Clostridia</taxon>
        <taxon>Peptostreptococcales</taxon>
        <taxon>Peptostreptococcaceae</taxon>
        <taxon>Peptostreptococcus</taxon>
    </lineage>
</organism>
<evidence type="ECO:0000313" key="3">
    <source>
        <dbReference type="Proteomes" id="UP000255101"/>
    </source>
</evidence>
<dbReference type="InterPro" id="IPR006528">
    <property type="entry name" value="Phage_head_morphogenesis_dom"/>
</dbReference>
<evidence type="ECO:0000259" key="1">
    <source>
        <dbReference type="Pfam" id="PF04233"/>
    </source>
</evidence>
<dbReference type="GO" id="GO:0106274">
    <property type="term" value="F:NAD+-protein-arginine ADP-ribosyltransferase activity"/>
    <property type="evidence" value="ECO:0007669"/>
    <property type="project" value="UniProtKB-EC"/>
</dbReference>
<dbReference type="RefSeq" id="WP_002845634.1">
    <property type="nucleotide sequence ID" value="NZ_FOVA01000002.1"/>
</dbReference>
<name>A0A379CFZ8_9FIRM</name>
<evidence type="ECO:0000313" key="2">
    <source>
        <dbReference type="EMBL" id="SUB61029.1"/>
    </source>
</evidence>
<gene>
    <name evidence="2" type="ORF">NCTC11460_00946</name>
</gene>
<reference evidence="2 3" key="1">
    <citation type="submission" date="2018-06" db="EMBL/GenBank/DDBJ databases">
        <authorList>
            <consortium name="Pathogen Informatics"/>
            <person name="Doyle S."/>
        </authorList>
    </citation>
    <scope>NUCLEOTIDE SEQUENCE [LARGE SCALE GENOMIC DNA]</scope>
    <source>
        <strain evidence="2 3">NCTC11460</strain>
    </source>
</reference>
<keyword evidence="2" id="KW-0808">Transferase</keyword>
<dbReference type="EC" id="2.4.2.31" evidence="2"/>